<dbReference type="RefSeq" id="XP_042560073.1">
    <property type="nucleotide sequence ID" value="XM_042704139.1"/>
</dbReference>
<evidence type="ECO:0000313" key="3">
    <source>
        <dbReference type="RefSeq" id="XP_042560073.1"/>
    </source>
</evidence>
<dbReference type="OrthoDB" id="10422520at2759"/>
<evidence type="ECO:0000313" key="2">
    <source>
        <dbReference type="Proteomes" id="UP000515152"/>
    </source>
</evidence>
<feature type="region of interest" description="Disordered" evidence="1">
    <location>
        <begin position="50"/>
        <end position="86"/>
    </location>
</feature>
<gene>
    <name evidence="3" type="primary">LOC122129102</name>
</gene>
<reference evidence="3" key="1">
    <citation type="submission" date="2025-08" db="UniProtKB">
        <authorList>
            <consortium name="RefSeq"/>
        </authorList>
    </citation>
    <scope>IDENTIFICATION</scope>
</reference>
<keyword evidence="2" id="KW-1185">Reference proteome</keyword>
<organism evidence="2 3">
    <name type="scientific">Clupea harengus</name>
    <name type="common">Atlantic herring</name>
    <dbReference type="NCBI Taxonomy" id="7950"/>
    <lineage>
        <taxon>Eukaryota</taxon>
        <taxon>Metazoa</taxon>
        <taxon>Chordata</taxon>
        <taxon>Craniata</taxon>
        <taxon>Vertebrata</taxon>
        <taxon>Euteleostomi</taxon>
        <taxon>Actinopterygii</taxon>
        <taxon>Neopterygii</taxon>
        <taxon>Teleostei</taxon>
        <taxon>Clupei</taxon>
        <taxon>Clupeiformes</taxon>
        <taxon>Clupeoidei</taxon>
        <taxon>Clupeidae</taxon>
        <taxon>Clupea</taxon>
    </lineage>
</organism>
<dbReference type="Proteomes" id="UP000515152">
    <property type="component" value="Unplaced"/>
</dbReference>
<name>A0A8M1KCS2_CLUHA</name>
<feature type="compositionally biased region" description="Basic residues" evidence="1">
    <location>
        <begin position="11"/>
        <end position="23"/>
    </location>
</feature>
<feature type="compositionally biased region" description="Polar residues" evidence="1">
    <location>
        <begin position="50"/>
        <end position="59"/>
    </location>
</feature>
<dbReference type="GeneID" id="122129102"/>
<dbReference type="AlphaFoldDB" id="A0A8M1KCS2"/>
<feature type="region of interest" description="Disordered" evidence="1">
    <location>
        <begin position="271"/>
        <end position="290"/>
    </location>
</feature>
<feature type="region of interest" description="Disordered" evidence="1">
    <location>
        <begin position="1"/>
        <end position="29"/>
    </location>
</feature>
<feature type="compositionally biased region" description="Basic and acidic residues" evidence="1">
    <location>
        <begin position="1"/>
        <end position="10"/>
    </location>
</feature>
<evidence type="ECO:0000256" key="1">
    <source>
        <dbReference type="SAM" id="MobiDB-lite"/>
    </source>
</evidence>
<protein>
    <submittedName>
        <fullName evidence="3">Uncharacterized protein LOC122129102</fullName>
    </submittedName>
</protein>
<accession>A0A8M1KCS2</accession>
<feature type="compositionally biased region" description="Basic and acidic residues" evidence="1">
    <location>
        <begin position="66"/>
        <end position="75"/>
    </location>
</feature>
<feature type="compositionally biased region" description="Polar residues" evidence="1">
    <location>
        <begin position="76"/>
        <end position="86"/>
    </location>
</feature>
<sequence length="332" mass="37413">MGFENGMERMRGRKKKRGKKLMKTKSQAPFGPCKFVCDLLMVNPVKCATKNGQTNQQKPLVTETYLRGKDSKASRPSESQLGNPSADKSASILKISVDLWPVLATAIEPLKVDQTEISYDDLKNGDVGLGQMSTDKQRTVRSIPVAKLHPLECKSIKSDGHILLPPLNSSIIQPFNSDKYFKQYSSLSPIAVSEKCPVDFAHAESKLEEDHEEPEPRFLKTDSVRNILTLNMASQLQLPDISVPNIQMLLERVDRQLDRGKVKLPEIKLPQAQGEKAEMSARKSCSPPLHGKNMNQPIILRFHKKTHNFPWFVNTSNLQGTYKYTHQQHKNT</sequence>
<proteinExistence type="predicted"/>
<dbReference type="KEGG" id="char:122129102"/>